<dbReference type="Proteomes" id="UP001165962">
    <property type="component" value="Unassembled WGS sequence"/>
</dbReference>
<dbReference type="RefSeq" id="WP_166150968.1">
    <property type="nucleotide sequence ID" value="NZ_JAAOIW010000005.1"/>
</dbReference>
<sequence length="271" mass="28964">MSLFTKKGEAAAQATNDNGGGEDSPIVSFKSGTTFKVGVKSVNDVAEYYGYGMFGKVNTFLPKNPGVRNAKGYVESNPSLWDQAADALYADAKTAKEAGSSEADVKLITDEAYLYKGKKRYLRAFYDLATGKDIVIDFSPKQETQIKATIEKYAKKLGKVAFELSKVGAGTNAAVSLSPMLDIDEDLTDAERANFAKLAEKPFDMESLETCLYVADEAEQTKNLVIAGFDIARLGLSIGASAGSTQTNASQPSDDDVPPIDESAPTPDLGF</sequence>
<protein>
    <submittedName>
        <fullName evidence="2">Uncharacterized protein</fullName>
    </submittedName>
</protein>
<comment type="caution">
    <text evidence="2">The sequence shown here is derived from an EMBL/GenBank/DDBJ whole genome shotgun (WGS) entry which is preliminary data.</text>
</comment>
<keyword evidence="3" id="KW-1185">Reference proteome</keyword>
<name>A0ABX0J5D8_9BACL</name>
<feature type="compositionally biased region" description="Polar residues" evidence="1">
    <location>
        <begin position="242"/>
        <end position="252"/>
    </location>
</feature>
<feature type="region of interest" description="Disordered" evidence="1">
    <location>
        <begin position="242"/>
        <end position="271"/>
    </location>
</feature>
<evidence type="ECO:0000256" key="1">
    <source>
        <dbReference type="SAM" id="MobiDB-lite"/>
    </source>
</evidence>
<dbReference type="EMBL" id="JAAOIW010000005">
    <property type="protein sequence ID" value="NHN31178.1"/>
    <property type="molecule type" value="Genomic_DNA"/>
</dbReference>
<feature type="region of interest" description="Disordered" evidence="1">
    <location>
        <begin position="1"/>
        <end position="25"/>
    </location>
</feature>
<proteinExistence type="predicted"/>
<accession>A0ABX0J5D8</accession>
<organism evidence="2 3">
    <name type="scientific">Paenibacillus agricola</name>
    <dbReference type="NCBI Taxonomy" id="2716264"/>
    <lineage>
        <taxon>Bacteria</taxon>
        <taxon>Bacillati</taxon>
        <taxon>Bacillota</taxon>
        <taxon>Bacilli</taxon>
        <taxon>Bacillales</taxon>
        <taxon>Paenibacillaceae</taxon>
        <taxon>Paenibacillus</taxon>
    </lineage>
</organism>
<evidence type="ECO:0000313" key="3">
    <source>
        <dbReference type="Proteomes" id="UP001165962"/>
    </source>
</evidence>
<reference evidence="2" key="1">
    <citation type="submission" date="2020-03" db="EMBL/GenBank/DDBJ databases">
        <title>Draft sequencing of Paenibacilllus sp. S3N08.</title>
        <authorList>
            <person name="Kim D.-U."/>
        </authorList>
    </citation>
    <scope>NUCLEOTIDE SEQUENCE</scope>
    <source>
        <strain evidence="2">S3N08</strain>
    </source>
</reference>
<gene>
    <name evidence="2" type="ORF">G9U52_15165</name>
</gene>
<evidence type="ECO:0000313" key="2">
    <source>
        <dbReference type="EMBL" id="NHN31178.1"/>
    </source>
</evidence>